<accession>D3BMI4</accession>
<dbReference type="PROSITE" id="PS00107">
    <property type="entry name" value="PROTEIN_KINASE_ATP"/>
    <property type="match status" value="1"/>
</dbReference>
<proteinExistence type="predicted"/>
<evidence type="ECO:0000256" key="2">
    <source>
        <dbReference type="ARBA" id="ARBA00022527"/>
    </source>
</evidence>
<dbReference type="Gene3D" id="3.30.200.20">
    <property type="entry name" value="Phosphorylase Kinase, domain 1"/>
    <property type="match status" value="1"/>
</dbReference>
<keyword evidence="6 9" id="KW-0067">ATP-binding</keyword>
<evidence type="ECO:0000256" key="5">
    <source>
        <dbReference type="ARBA" id="ARBA00022777"/>
    </source>
</evidence>
<comment type="caution">
    <text evidence="11">The sequence shown here is derived from an EMBL/GenBank/DDBJ whole genome shotgun (WGS) entry which is preliminary data.</text>
</comment>
<dbReference type="GO" id="GO:0005524">
    <property type="term" value="F:ATP binding"/>
    <property type="evidence" value="ECO:0007669"/>
    <property type="project" value="UniProtKB-UniRule"/>
</dbReference>
<evidence type="ECO:0000256" key="1">
    <source>
        <dbReference type="ARBA" id="ARBA00012513"/>
    </source>
</evidence>
<dbReference type="RefSeq" id="XP_020429325.1">
    <property type="nucleotide sequence ID" value="XM_020583138.1"/>
</dbReference>
<evidence type="ECO:0000256" key="8">
    <source>
        <dbReference type="ARBA" id="ARBA00048679"/>
    </source>
</evidence>
<dbReference type="GO" id="GO:0005634">
    <property type="term" value="C:nucleus"/>
    <property type="evidence" value="ECO:0007669"/>
    <property type="project" value="TreeGrafter"/>
</dbReference>
<dbReference type="EC" id="2.7.11.1" evidence="1"/>
<dbReference type="InterPro" id="IPR000719">
    <property type="entry name" value="Prot_kinase_dom"/>
</dbReference>
<organism evidence="11 12">
    <name type="scientific">Heterostelium pallidum (strain ATCC 26659 / Pp 5 / PN500)</name>
    <name type="common">Cellular slime mold</name>
    <name type="synonym">Polysphondylium pallidum</name>
    <dbReference type="NCBI Taxonomy" id="670386"/>
    <lineage>
        <taxon>Eukaryota</taxon>
        <taxon>Amoebozoa</taxon>
        <taxon>Evosea</taxon>
        <taxon>Eumycetozoa</taxon>
        <taxon>Dictyostelia</taxon>
        <taxon>Acytosteliales</taxon>
        <taxon>Acytosteliaceae</taxon>
        <taxon>Heterostelium</taxon>
    </lineage>
</organism>
<dbReference type="AlphaFoldDB" id="D3BMI4"/>
<evidence type="ECO:0000256" key="3">
    <source>
        <dbReference type="ARBA" id="ARBA00022679"/>
    </source>
</evidence>
<keyword evidence="3" id="KW-0808">Transferase</keyword>
<dbReference type="PROSITE" id="PS50011">
    <property type="entry name" value="PROTEIN_KINASE_DOM"/>
    <property type="match status" value="1"/>
</dbReference>
<dbReference type="PANTHER" id="PTHR11042">
    <property type="entry name" value="EUKARYOTIC TRANSLATION INITIATION FACTOR 2-ALPHA KINASE EIF2-ALPHA KINASE -RELATED"/>
    <property type="match status" value="1"/>
</dbReference>
<evidence type="ECO:0000256" key="4">
    <source>
        <dbReference type="ARBA" id="ARBA00022741"/>
    </source>
</evidence>
<dbReference type="InterPro" id="IPR050339">
    <property type="entry name" value="CC_SR_Kinase"/>
</dbReference>
<sequence>MLGAHKTYFRSLTRRSEKTPSYLNFKVEGISLYFLLSKNTTTNRFYIKPFFRTTPNCRALQLPFTTEDISSESNSSSGSHEVSRSNKSSLPTITLIDAIEFNKDVVNKEDDENRERLSTLATTIKQSQTSTFSRFQSDFTTTEEPIGRGAYGKVFKCYKQLENAFYAVKRVAFTKDSINELQLHALFDHPNIVRLYSSWVEMQSHCPDAVASGEKSNTEPKYNFETDGTLSVCDDSDSNCSNYSNNSISNNNNIDNNNCNNNSFNCYSEKQESQNNNLDLDYENQFVLYIQMEWCQTTLQKWMESNIRLIDVSVATKIIMQLLKALEYLHSKHTVHCDIKPSNTLIKFDGDGSSNPIVKLCDFGISSHSNLLVKSCKKFGTEIYCSPEQNEGRYGVDELTDVFSVGVIFYEMLWRMVYGDSANTLNPKLLALKDHEIDDPILLNLFPNQCEIINRMIAPKLGRPSASILLQKYF</sequence>
<comment type="catalytic activity">
    <reaction evidence="7">
        <text>L-threonyl-[protein] + ATP = O-phospho-L-threonyl-[protein] + ADP + H(+)</text>
        <dbReference type="Rhea" id="RHEA:46608"/>
        <dbReference type="Rhea" id="RHEA-COMP:11060"/>
        <dbReference type="Rhea" id="RHEA-COMP:11605"/>
        <dbReference type="ChEBI" id="CHEBI:15378"/>
        <dbReference type="ChEBI" id="CHEBI:30013"/>
        <dbReference type="ChEBI" id="CHEBI:30616"/>
        <dbReference type="ChEBI" id="CHEBI:61977"/>
        <dbReference type="ChEBI" id="CHEBI:456216"/>
        <dbReference type="EC" id="2.7.11.1"/>
    </reaction>
</comment>
<keyword evidence="5" id="KW-0418">Kinase</keyword>
<dbReference type="InterPro" id="IPR017441">
    <property type="entry name" value="Protein_kinase_ATP_BS"/>
</dbReference>
<reference evidence="11 12" key="1">
    <citation type="journal article" date="2011" name="Genome Res.">
        <title>Phylogeny-wide analysis of social amoeba genomes highlights ancient origins for complex intercellular communication.</title>
        <authorList>
            <person name="Heidel A.J."/>
            <person name="Lawal H.M."/>
            <person name="Felder M."/>
            <person name="Schilde C."/>
            <person name="Helps N.R."/>
            <person name="Tunggal B."/>
            <person name="Rivero F."/>
            <person name="John U."/>
            <person name="Schleicher M."/>
            <person name="Eichinger L."/>
            <person name="Platzer M."/>
            <person name="Noegel A.A."/>
            <person name="Schaap P."/>
            <person name="Gloeckner G."/>
        </authorList>
    </citation>
    <scope>NUCLEOTIDE SEQUENCE [LARGE SCALE GENOMIC DNA]</scope>
    <source>
        <strain evidence="12">ATCC 26659 / Pp 5 / PN500</strain>
    </source>
</reference>
<evidence type="ECO:0000256" key="6">
    <source>
        <dbReference type="ARBA" id="ARBA00022840"/>
    </source>
</evidence>
<comment type="catalytic activity">
    <reaction evidence="8">
        <text>L-seryl-[protein] + ATP = O-phospho-L-seryl-[protein] + ADP + H(+)</text>
        <dbReference type="Rhea" id="RHEA:17989"/>
        <dbReference type="Rhea" id="RHEA-COMP:9863"/>
        <dbReference type="Rhea" id="RHEA-COMP:11604"/>
        <dbReference type="ChEBI" id="CHEBI:15378"/>
        <dbReference type="ChEBI" id="CHEBI:29999"/>
        <dbReference type="ChEBI" id="CHEBI:30616"/>
        <dbReference type="ChEBI" id="CHEBI:83421"/>
        <dbReference type="ChEBI" id="CHEBI:456216"/>
        <dbReference type="EC" id="2.7.11.1"/>
    </reaction>
</comment>
<feature type="domain" description="Protein kinase" evidence="10">
    <location>
        <begin position="140"/>
        <end position="474"/>
    </location>
</feature>
<dbReference type="PANTHER" id="PTHR11042:SF160">
    <property type="entry name" value="EUKARYOTIC TRANSLATION INITIATION FACTOR 2-ALPHA KINASE 1"/>
    <property type="match status" value="1"/>
</dbReference>
<dbReference type="Gene3D" id="1.10.510.10">
    <property type="entry name" value="Transferase(Phosphotransferase) domain 1"/>
    <property type="match status" value="1"/>
</dbReference>
<dbReference type="InterPro" id="IPR011009">
    <property type="entry name" value="Kinase-like_dom_sf"/>
</dbReference>
<dbReference type="SUPFAM" id="SSF56112">
    <property type="entry name" value="Protein kinase-like (PK-like)"/>
    <property type="match status" value="1"/>
</dbReference>
<dbReference type="GO" id="GO:0005737">
    <property type="term" value="C:cytoplasm"/>
    <property type="evidence" value="ECO:0007669"/>
    <property type="project" value="TreeGrafter"/>
</dbReference>
<dbReference type="EMBL" id="ADBJ01000043">
    <property type="protein sequence ID" value="EFA77196.1"/>
    <property type="molecule type" value="Genomic_DNA"/>
</dbReference>
<evidence type="ECO:0000313" key="12">
    <source>
        <dbReference type="Proteomes" id="UP000001396"/>
    </source>
</evidence>
<keyword evidence="12" id="KW-1185">Reference proteome</keyword>
<dbReference type="InParanoid" id="D3BMI4"/>
<dbReference type="SMART" id="SM00220">
    <property type="entry name" value="S_TKc"/>
    <property type="match status" value="1"/>
</dbReference>
<feature type="binding site" evidence="9">
    <location>
        <position position="169"/>
    </location>
    <ligand>
        <name>ATP</name>
        <dbReference type="ChEBI" id="CHEBI:30616"/>
    </ligand>
</feature>
<gene>
    <name evidence="11" type="ORF">PPL_12404</name>
</gene>
<protein>
    <recommendedName>
        <fullName evidence="1">non-specific serine/threonine protein kinase</fullName>
        <ecNumber evidence="1">2.7.11.1</ecNumber>
    </recommendedName>
</protein>
<evidence type="ECO:0000259" key="10">
    <source>
        <dbReference type="PROSITE" id="PS50011"/>
    </source>
</evidence>
<dbReference type="Proteomes" id="UP000001396">
    <property type="component" value="Unassembled WGS sequence"/>
</dbReference>
<dbReference type="Pfam" id="PF00069">
    <property type="entry name" value="Pkinase"/>
    <property type="match status" value="2"/>
</dbReference>
<evidence type="ECO:0000256" key="9">
    <source>
        <dbReference type="PROSITE-ProRule" id="PRU10141"/>
    </source>
</evidence>
<keyword evidence="2" id="KW-0723">Serine/threonine-protein kinase</keyword>
<dbReference type="GO" id="GO:0004694">
    <property type="term" value="F:eukaryotic translation initiation factor 2alpha kinase activity"/>
    <property type="evidence" value="ECO:0007669"/>
    <property type="project" value="TreeGrafter"/>
</dbReference>
<keyword evidence="4 9" id="KW-0547">Nucleotide-binding</keyword>
<dbReference type="STRING" id="670386.D3BMI4"/>
<evidence type="ECO:0000256" key="7">
    <source>
        <dbReference type="ARBA" id="ARBA00047899"/>
    </source>
</evidence>
<evidence type="ECO:0000313" key="11">
    <source>
        <dbReference type="EMBL" id="EFA77196.1"/>
    </source>
</evidence>
<dbReference type="GeneID" id="31367871"/>
<name>D3BMI4_HETP5</name>